<dbReference type="GO" id="GO:0003676">
    <property type="term" value="F:nucleic acid binding"/>
    <property type="evidence" value="ECO:0007669"/>
    <property type="project" value="InterPro"/>
</dbReference>
<accession>A0A8S9PHN6</accession>
<dbReference type="GO" id="GO:0051225">
    <property type="term" value="P:spindle assembly"/>
    <property type="evidence" value="ECO:0007669"/>
    <property type="project" value="TreeGrafter"/>
</dbReference>
<feature type="region of interest" description="Disordered" evidence="3">
    <location>
        <begin position="135"/>
        <end position="164"/>
    </location>
</feature>
<feature type="domain" description="CCHC-type" evidence="4">
    <location>
        <begin position="170"/>
        <end position="184"/>
    </location>
</feature>
<dbReference type="GO" id="GO:0005737">
    <property type="term" value="C:cytoplasm"/>
    <property type="evidence" value="ECO:0007669"/>
    <property type="project" value="TreeGrafter"/>
</dbReference>
<dbReference type="GO" id="GO:0008017">
    <property type="term" value="F:microtubule binding"/>
    <property type="evidence" value="ECO:0007669"/>
    <property type="project" value="TreeGrafter"/>
</dbReference>
<dbReference type="Gene3D" id="4.10.60.10">
    <property type="entry name" value="Zinc finger, CCHC-type"/>
    <property type="match status" value="1"/>
</dbReference>
<keyword evidence="2" id="KW-0479">Metal-binding</keyword>
<dbReference type="AlphaFoldDB" id="A0A8S9PHN6"/>
<dbReference type="Proteomes" id="UP000712600">
    <property type="component" value="Unassembled WGS sequence"/>
</dbReference>
<proteinExistence type="inferred from homology"/>
<dbReference type="GO" id="GO:0008270">
    <property type="term" value="F:zinc ion binding"/>
    <property type="evidence" value="ECO:0007669"/>
    <property type="project" value="UniProtKB-KW"/>
</dbReference>
<comment type="similarity">
    <text evidence="1">Belongs to the QWRF family.</text>
</comment>
<dbReference type="GO" id="GO:0005880">
    <property type="term" value="C:nuclear microtubule"/>
    <property type="evidence" value="ECO:0007669"/>
    <property type="project" value="TreeGrafter"/>
</dbReference>
<dbReference type="Pfam" id="PF04484">
    <property type="entry name" value="QWRF"/>
    <property type="match status" value="1"/>
</dbReference>
<dbReference type="SUPFAM" id="SSF57756">
    <property type="entry name" value="Retrovirus zinc finger-like domains"/>
    <property type="match status" value="1"/>
</dbReference>
<dbReference type="EMBL" id="QGKX02001521">
    <property type="protein sequence ID" value="KAF3514630.1"/>
    <property type="molecule type" value="Genomic_DNA"/>
</dbReference>
<dbReference type="InterPro" id="IPR036875">
    <property type="entry name" value="Znf_CCHC_sf"/>
</dbReference>
<protein>
    <recommendedName>
        <fullName evidence="4">CCHC-type domain-containing protein</fullName>
    </recommendedName>
</protein>
<evidence type="ECO:0000256" key="2">
    <source>
        <dbReference type="PROSITE-ProRule" id="PRU00047"/>
    </source>
</evidence>
<evidence type="ECO:0000256" key="1">
    <source>
        <dbReference type="ARBA" id="ARBA00010016"/>
    </source>
</evidence>
<reference evidence="5" key="1">
    <citation type="submission" date="2019-12" db="EMBL/GenBank/DDBJ databases">
        <title>Genome sequencing and annotation of Brassica cretica.</title>
        <authorList>
            <person name="Studholme D.J."/>
            <person name="Sarris P."/>
        </authorList>
    </citation>
    <scope>NUCLEOTIDE SEQUENCE</scope>
    <source>
        <strain evidence="5">PFS-109/04</strain>
        <tissue evidence="5">Leaf</tissue>
    </source>
</reference>
<keyword evidence="2" id="KW-0863">Zinc-finger</keyword>
<organism evidence="5 6">
    <name type="scientific">Brassica cretica</name>
    <name type="common">Mustard</name>
    <dbReference type="NCBI Taxonomy" id="69181"/>
    <lineage>
        <taxon>Eukaryota</taxon>
        <taxon>Viridiplantae</taxon>
        <taxon>Streptophyta</taxon>
        <taxon>Embryophyta</taxon>
        <taxon>Tracheophyta</taxon>
        <taxon>Spermatophyta</taxon>
        <taxon>Magnoliopsida</taxon>
        <taxon>eudicotyledons</taxon>
        <taxon>Gunneridae</taxon>
        <taxon>Pentapetalae</taxon>
        <taxon>rosids</taxon>
        <taxon>malvids</taxon>
        <taxon>Brassicales</taxon>
        <taxon>Brassicaceae</taxon>
        <taxon>Brassiceae</taxon>
        <taxon>Brassica</taxon>
    </lineage>
</organism>
<dbReference type="Pfam" id="PF00098">
    <property type="entry name" value="zf-CCHC"/>
    <property type="match status" value="1"/>
</dbReference>
<dbReference type="PROSITE" id="PS50158">
    <property type="entry name" value="ZF_CCHC"/>
    <property type="match status" value="1"/>
</dbReference>
<dbReference type="InterPro" id="IPR001878">
    <property type="entry name" value="Znf_CCHC"/>
</dbReference>
<dbReference type="Pfam" id="PF03732">
    <property type="entry name" value="Retrotrans_gag"/>
    <property type="match status" value="1"/>
</dbReference>
<dbReference type="InterPro" id="IPR005162">
    <property type="entry name" value="Retrotrans_gag_dom"/>
</dbReference>
<sequence>MAVYYLDKDAAEWWESRDRQVGHLVTTWVAFKQEFERKYFTPESKRRLQRQFANLVQGDKTIKEYESEFMRLRRHVLRGQDDEETMISNFLFGLKPKLENRLAVGNYESLTELVEKAVNVEIGLEAEKAASKKFKQHQEGKYGGNQRSFNGKDKEKESGGPTRRSLFTGKCFNCGKTGHKSSECFGKKPGSFQSNSYNPTCFTCGKKEIDHFITLKRIRLLLLRQKLKVASILKEQMGYLEEWSLMDRDHSISLLGATEALKASTLYFPVIGKAVDILDLKHIVSSAVVQGMASSIFSLRSKVDEMNSVMAEMMHITAQETVLLKQCEGFLSVAAAMYVK</sequence>
<evidence type="ECO:0000313" key="5">
    <source>
        <dbReference type="EMBL" id="KAF3514630.1"/>
    </source>
</evidence>
<dbReference type="InterPro" id="IPR007573">
    <property type="entry name" value="QWRF"/>
</dbReference>
<dbReference type="PANTHER" id="PTHR31807:SF2">
    <property type="entry name" value="PROTEIN SNOWY COTYLEDON 3"/>
    <property type="match status" value="1"/>
</dbReference>
<evidence type="ECO:0000256" key="3">
    <source>
        <dbReference type="SAM" id="MobiDB-lite"/>
    </source>
</evidence>
<evidence type="ECO:0000259" key="4">
    <source>
        <dbReference type="PROSITE" id="PS50158"/>
    </source>
</evidence>
<comment type="caution">
    <text evidence="5">The sequence shown here is derived from an EMBL/GenBank/DDBJ whole genome shotgun (WGS) entry which is preliminary data.</text>
</comment>
<evidence type="ECO:0000313" key="6">
    <source>
        <dbReference type="Proteomes" id="UP000712600"/>
    </source>
</evidence>
<gene>
    <name evidence="5" type="ORF">F2Q69_00008074</name>
</gene>
<dbReference type="PANTHER" id="PTHR31807">
    <property type="entry name" value="AUGMIN FAMILY MEMBER"/>
    <property type="match status" value="1"/>
</dbReference>
<keyword evidence="2" id="KW-0862">Zinc</keyword>
<name>A0A8S9PHN6_BRACR</name>